<reference evidence="2 3" key="1">
    <citation type="submission" date="2018-03" db="EMBL/GenBank/DDBJ databases">
        <title>Brevisbacillus phylogenomics.</title>
        <authorList>
            <person name="Dunlap C."/>
        </authorList>
    </citation>
    <scope>NUCLEOTIDE SEQUENCE [LARGE SCALE GENOMIC DNA]</scope>
    <source>
        <strain evidence="2 3">NRRL NRS-1210</strain>
    </source>
</reference>
<protein>
    <recommendedName>
        <fullName evidence="1">Beta-xylosidase C-terminal Concanavalin A-like domain-containing protein</fullName>
    </recommendedName>
</protein>
<dbReference type="EMBL" id="PXZM01000039">
    <property type="protein sequence ID" value="PSJ89428.1"/>
    <property type="molecule type" value="Genomic_DNA"/>
</dbReference>
<dbReference type="InterPro" id="IPR041542">
    <property type="entry name" value="GH43_C2"/>
</dbReference>
<evidence type="ECO:0000313" key="2">
    <source>
        <dbReference type="EMBL" id="PSJ89428.1"/>
    </source>
</evidence>
<keyword evidence="3" id="KW-1185">Reference proteome</keyword>
<dbReference type="AlphaFoldDB" id="A0A2P7UR17"/>
<dbReference type="Proteomes" id="UP000240419">
    <property type="component" value="Unassembled WGS sequence"/>
</dbReference>
<accession>A0A2P7UR17</accession>
<comment type="caution">
    <text evidence="2">The sequence shown here is derived from an EMBL/GenBank/DDBJ whole genome shotgun (WGS) entry which is preliminary data.</text>
</comment>
<dbReference type="OrthoDB" id="2530216at2"/>
<evidence type="ECO:0000259" key="1">
    <source>
        <dbReference type="Pfam" id="PF17851"/>
    </source>
</evidence>
<gene>
    <name evidence="2" type="ORF">C7R93_23345</name>
</gene>
<dbReference type="SUPFAM" id="SSF49899">
    <property type="entry name" value="Concanavalin A-like lectins/glucanases"/>
    <property type="match status" value="1"/>
</dbReference>
<organism evidence="2 3">
    <name type="scientific">Brevibacillus fortis</name>
    <dbReference type="NCBI Taxonomy" id="2126352"/>
    <lineage>
        <taxon>Bacteria</taxon>
        <taxon>Bacillati</taxon>
        <taxon>Bacillota</taxon>
        <taxon>Bacilli</taxon>
        <taxon>Bacillales</taxon>
        <taxon>Paenibacillaceae</taxon>
        <taxon>Brevibacillus</taxon>
    </lineage>
</organism>
<dbReference type="InterPro" id="IPR013320">
    <property type="entry name" value="ConA-like_dom_sf"/>
</dbReference>
<dbReference type="Gene3D" id="2.60.120.200">
    <property type="match status" value="1"/>
</dbReference>
<dbReference type="Pfam" id="PF17851">
    <property type="entry name" value="GH43_C2"/>
    <property type="match status" value="1"/>
</dbReference>
<feature type="domain" description="Beta-xylosidase C-terminal Concanavalin A-like" evidence="1">
    <location>
        <begin position="15"/>
        <end position="105"/>
    </location>
</feature>
<name>A0A2P7UR17_9BACL</name>
<evidence type="ECO:0000313" key="3">
    <source>
        <dbReference type="Proteomes" id="UP000240419"/>
    </source>
</evidence>
<dbReference type="RefSeq" id="WP_106841062.1">
    <property type="nucleotide sequence ID" value="NZ_JBCNIW010000014.1"/>
</dbReference>
<sequence length="382" mass="42509">MSVVSRRKSGFIFEDSFDSLTLDSKWNMTPNDSSRWSLTDAPGSLRLKGGAEPLQLFLDSLTPVKQFVLDMKNSYNPKASGSTSGLTVFINHNDFFHVEEYYDASQGTAKTFPWLRLIRDYNTYTAYWSEDGAIWHIIGSEEFNRLAPKIGMFLNSSATDDYLDIEHVRVFSLPTLTVSNLSPGTRVELLGSTGATVDSKTCRTSQTSIQFDLTQHPIPFTGSLRIAEADGKTTISSSDQMVMWGGDEYDFSPSPTLFFIDGEGNEVPLQDNTEEFLGHMLQGQYKEVKMIARNTMHHGTFTGIQGVLTSYAGTDQYKRLVDVATDKNGVPGTWGDSFTLPDTAAGNEQVFWTRISRETDPALVDKTTHVHFGLNLSAVYTK</sequence>
<proteinExistence type="predicted"/>